<gene>
    <name evidence="13 19" type="primary">uvrB</name>
    <name evidence="19" type="ORF">BZL35_00303</name>
</gene>
<name>A0ABX5FG09_9BURK</name>
<evidence type="ECO:0000256" key="9">
    <source>
        <dbReference type="ARBA" id="ARBA00023204"/>
    </source>
</evidence>
<evidence type="ECO:0000256" key="2">
    <source>
        <dbReference type="ARBA" id="ARBA00008533"/>
    </source>
</evidence>
<dbReference type="CDD" id="cd17916">
    <property type="entry name" value="DEXHc_UvrB"/>
    <property type="match status" value="1"/>
</dbReference>
<dbReference type="InterPro" id="IPR014001">
    <property type="entry name" value="Helicase_ATP-bd"/>
</dbReference>
<proteinExistence type="inferred from homology"/>
<dbReference type="SUPFAM" id="SSF46600">
    <property type="entry name" value="C-terminal UvrC-binding domain of UvrB"/>
    <property type="match status" value="1"/>
</dbReference>
<dbReference type="InterPro" id="IPR036876">
    <property type="entry name" value="UVR_dom_sf"/>
</dbReference>
<feature type="binding site" evidence="13">
    <location>
        <begin position="58"/>
        <end position="65"/>
    </location>
    <ligand>
        <name>ATP</name>
        <dbReference type="ChEBI" id="CHEBI:30616"/>
    </ligand>
</feature>
<comment type="similarity">
    <text evidence="2 13 14">Belongs to the UvrB family.</text>
</comment>
<keyword evidence="5 13" id="KW-0227">DNA damage</keyword>
<dbReference type="EMBL" id="MUHY01000001">
    <property type="protein sequence ID" value="PSB92077.1"/>
    <property type="molecule type" value="Genomic_DNA"/>
</dbReference>
<evidence type="ECO:0000256" key="14">
    <source>
        <dbReference type="RuleBase" id="RU003587"/>
    </source>
</evidence>
<sequence>MTYVQQENQEIDEDRFQIFLNSPYKLYCPFPAAGDQPEAIRQLTEGIKDGLAFQTLLGVTGSGKTFTMANVIARMGRPTIVFAPNKTLAAQLYSEFRDFFPCNAVEYFVSYYDYYQPEAYVPQRDLFIEKDSSINEHIEQMRLSATKSLLERRDVVIVATVSAIYGIGNPNEYHQMILTLRQGDKLGQRDIIARLIAMQYSRNELDFTRGTFRVRGNMIDIFPAEHAELAMRVELFDDEVEAMQMFDPITGRIRQKISRFTVYPSSHYVTPRDTVLRAIETIKDELRERLDFFYKENKLLEAQRLEQRTRFDLEMLTELGFCKGIENYSRHLSNSAPGDPPPTLVDYLPDDALMFLDESHVLIGQFNGMYKGDQARKENLVNYGFRLPSALDNRPLKFSEYERKMRQTIFVSATPADYENQRTAQVVEQVVRPTGLLDPIIHVRAARTQVDDLLSEIYLRVQVRERVLVTTLTKRMAEQLTDHLSDNGIKVRYLHSDIDTVERVEILRDLRIGTFDVLVGINLLREGLDIPEVSLVAILDADKEGFLRAERSLIQTIGRAARNVNGTAILYADKMTNSMKNAIDETNRRRTKQKAYNREHSIVPKGVQKRIKDIIDGVYDLDEARAEQAKLSEHARYQDMSQKQLSKEIKKLEKQMLHYAKNLEFEKATQARDQLLHVKALVFGTDGASELVPVYS</sequence>
<dbReference type="Pfam" id="PF12344">
    <property type="entry name" value="UvrB"/>
    <property type="match status" value="1"/>
</dbReference>
<dbReference type="InterPro" id="IPR001650">
    <property type="entry name" value="Helicase_C-like"/>
</dbReference>
<keyword evidence="20" id="KW-1185">Reference proteome</keyword>
<evidence type="ECO:0000256" key="5">
    <source>
        <dbReference type="ARBA" id="ARBA00022763"/>
    </source>
</evidence>
<protein>
    <recommendedName>
        <fullName evidence="12 13">UvrABC system protein B</fullName>
        <shortName evidence="13">Protein UvrB</shortName>
    </recommendedName>
    <alternativeName>
        <fullName evidence="13">Excinuclease ABC subunit B</fullName>
    </alternativeName>
</protein>
<dbReference type="Pfam" id="PF02151">
    <property type="entry name" value="UVR"/>
    <property type="match status" value="1"/>
</dbReference>
<keyword evidence="10 13" id="KW-0742">SOS response</keyword>
<evidence type="ECO:0000256" key="7">
    <source>
        <dbReference type="ARBA" id="ARBA00022840"/>
    </source>
</evidence>
<comment type="subcellular location">
    <subcellularLocation>
        <location evidence="1 13 14">Cytoplasm</location>
    </subcellularLocation>
</comment>
<feature type="domain" description="UVR" evidence="16">
    <location>
        <begin position="646"/>
        <end position="681"/>
    </location>
</feature>
<dbReference type="Gene3D" id="4.10.860.10">
    <property type="entry name" value="UVR domain"/>
    <property type="match status" value="1"/>
</dbReference>
<evidence type="ECO:0000256" key="4">
    <source>
        <dbReference type="ARBA" id="ARBA00022741"/>
    </source>
</evidence>
<dbReference type="PANTHER" id="PTHR24029">
    <property type="entry name" value="UVRABC SYSTEM PROTEIN B"/>
    <property type="match status" value="1"/>
</dbReference>
<accession>A0ABX5FG09</accession>
<keyword evidence="9 13" id="KW-0234">DNA repair</keyword>
<feature type="coiled-coil region" evidence="15">
    <location>
        <begin position="642"/>
        <end position="669"/>
    </location>
</feature>
<reference evidence="19 20" key="1">
    <citation type="journal article" date="2017" name="Front. Microbiol.">
        <title>Genome of Ca. Pandoraea novymonadis, an Endosymbiotic Bacterium of the Trypanosomatid Novymonas esmeraldas.</title>
        <authorList>
            <person name="Kostygov A.Y."/>
            <person name="Butenko A."/>
            <person name="Nenarokova A."/>
            <person name="Tashyreva D."/>
            <person name="Flegontov P."/>
            <person name="Lukes J."/>
            <person name="Yurchenko V."/>
        </authorList>
    </citation>
    <scope>NUCLEOTIDE SEQUENCE [LARGE SCALE GENOMIC DNA]</scope>
    <source>
        <strain evidence="19 20">E262</strain>
    </source>
</reference>
<dbReference type="HAMAP" id="MF_00204">
    <property type="entry name" value="UvrB"/>
    <property type="match status" value="1"/>
</dbReference>
<dbReference type="InterPro" id="IPR027417">
    <property type="entry name" value="P-loop_NTPase"/>
</dbReference>
<evidence type="ECO:0000256" key="13">
    <source>
        <dbReference type="HAMAP-Rule" id="MF_00204"/>
    </source>
</evidence>
<feature type="domain" description="Helicase C-terminal" evidence="18">
    <location>
        <begin position="453"/>
        <end position="615"/>
    </location>
</feature>
<comment type="function">
    <text evidence="13">The UvrABC repair system catalyzes the recognition and processing of DNA lesions. A damage recognition complex composed of 2 UvrA and 2 UvrB subunits scans DNA for abnormalities. Upon binding of the UvrA(2)B(2) complex to a putative damaged site, the DNA wraps around one UvrB monomer. DNA wrap is dependent on ATP binding by UvrB and probably causes local melting of the DNA helix, facilitating insertion of UvrB beta-hairpin between the DNA strands. Then UvrB probes one DNA strand for the presence of a lesion. If a lesion is found the UvrA subunits dissociate and the UvrB-DNA preincision complex is formed. This complex is subsequently bound by UvrC and the second UvrB is released. If no lesion is found, the DNA wraps around the other UvrB subunit that will check the other stand for damage.</text>
</comment>
<dbReference type="RefSeq" id="WP_106182186.1">
    <property type="nucleotide sequence ID" value="NZ_MUHY01000001.1"/>
</dbReference>
<dbReference type="Pfam" id="PF17757">
    <property type="entry name" value="UvrB_inter"/>
    <property type="match status" value="1"/>
</dbReference>
<dbReference type="Pfam" id="PF00271">
    <property type="entry name" value="Helicase_C"/>
    <property type="match status" value="1"/>
</dbReference>
<keyword evidence="8 13" id="KW-0267">Excision nuclease</keyword>
<dbReference type="PROSITE" id="PS51194">
    <property type="entry name" value="HELICASE_CTER"/>
    <property type="match status" value="1"/>
</dbReference>
<feature type="short sequence motif" description="Beta-hairpin" evidence="13">
    <location>
        <begin position="111"/>
        <end position="134"/>
    </location>
</feature>
<keyword evidence="15" id="KW-0175">Coiled coil</keyword>
<dbReference type="PROSITE" id="PS51192">
    <property type="entry name" value="HELICASE_ATP_BIND_1"/>
    <property type="match status" value="1"/>
</dbReference>
<evidence type="ECO:0000256" key="1">
    <source>
        <dbReference type="ARBA" id="ARBA00004496"/>
    </source>
</evidence>
<dbReference type="Pfam" id="PF04851">
    <property type="entry name" value="ResIII"/>
    <property type="match status" value="1"/>
</dbReference>
<evidence type="ECO:0000256" key="6">
    <source>
        <dbReference type="ARBA" id="ARBA00022769"/>
    </source>
</evidence>
<dbReference type="InterPro" id="IPR006935">
    <property type="entry name" value="Helicase/UvrB_N"/>
</dbReference>
<dbReference type="PANTHER" id="PTHR24029:SF0">
    <property type="entry name" value="UVRABC SYSTEM PROTEIN B"/>
    <property type="match status" value="1"/>
</dbReference>
<dbReference type="InterPro" id="IPR024759">
    <property type="entry name" value="UvrB_YAD/RRR_dom"/>
</dbReference>
<evidence type="ECO:0000259" key="18">
    <source>
        <dbReference type="PROSITE" id="PS51194"/>
    </source>
</evidence>
<evidence type="ECO:0000313" key="20">
    <source>
        <dbReference type="Proteomes" id="UP000242660"/>
    </source>
</evidence>
<evidence type="ECO:0000256" key="15">
    <source>
        <dbReference type="SAM" id="Coils"/>
    </source>
</evidence>
<dbReference type="InterPro" id="IPR041471">
    <property type="entry name" value="UvrB_inter"/>
</dbReference>
<dbReference type="SMART" id="SM00490">
    <property type="entry name" value="HELICc"/>
    <property type="match status" value="1"/>
</dbReference>
<keyword evidence="6 13" id="KW-0228">DNA excision</keyword>
<dbReference type="InterPro" id="IPR001943">
    <property type="entry name" value="UVR_dom"/>
</dbReference>
<evidence type="ECO:0000259" key="16">
    <source>
        <dbReference type="PROSITE" id="PS50151"/>
    </source>
</evidence>
<evidence type="ECO:0000256" key="8">
    <source>
        <dbReference type="ARBA" id="ARBA00022881"/>
    </source>
</evidence>
<comment type="domain">
    <text evidence="13">The beta-hairpin motif is involved in DNA binding.</text>
</comment>
<dbReference type="Proteomes" id="UP000242660">
    <property type="component" value="Unassembled WGS sequence"/>
</dbReference>
<comment type="subunit">
    <text evidence="11 13 14">Forms a heterotetramer with UvrA during the search for lesions. Interacts with UvrC in an incision complex.</text>
</comment>
<dbReference type="NCBIfam" id="NF003673">
    <property type="entry name" value="PRK05298.1"/>
    <property type="match status" value="1"/>
</dbReference>
<evidence type="ECO:0000256" key="10">
    <source>
        <dbReference type="ARBA" id="ARBA00023236"/>
    </source>
</evidence>
<evidence type="ECO:0000259" key="17">
    <source>
        <dbReference type="PROSITE" id="PS51192"/>
    </source>
</evidence>
<keyword evidence="4 13" id="KW-0547">Nucleotide-binding</keyword>
<evidence type="ECO:0000256" key="11">
    <source>
        <dbReference type="ARBA" id="ARBA00026033"/>
    </source>
</evidence>
<keyword evidence="7 13" id="KW-0067">ATP-binding</keyword>
<dbReference type="Gene3D" id="3.40.50.300">
    <property type="entry name" value="P-loop containing nucleotide triphosphate hydrolases"/>
    <property type="match status" value="3"/>
</dbReference>
<feature type="domain" description="Helicase ATP-binding" evidence="17">
    <location>
        <begin position="45"/>
        <end position="179"/>
    </location>
</feature>
<comment type="caution">
    <text evidence="19">The sequence shown here is derived from an EMBL/GenBank/DDBJ whole genome shotgun (WGS) entry which is preliminary data.</text>
</comment>
<dbReference type="PROSITE" id="PS50151">
    <property type="entry name" value="UVR"/>
    <property type="match status" value="1"/>
</dbReference>
<dbReference type="InterPro" id="IPR004807">
    <property type="entry name" value="UvrB"/>
</dbReference>
<dbReference type="NCBIfam" id="TIGR00631">
    <property type="entry name" value="uvrb"/>
    <property type="match status" value="1"/>
</dbReference>
<dbReference type="SUPFAM" id="SSF52540">
    <property type="entry name" value="P-loop containing nucleoside triphosphate hydrolases"/>
    <property type="match status" value="2"/>
</dbReference>
<evidence type="ECO:0000313" key="19">
    <source>
        <dbReference type="EMBL" id="PSB92077.1"/>
    </source>
</evidence>
<evidence type="ECO:0000256" key="12">
    <source>
        <dbReference type="ARBA" id="ARBA00029504"/>
    </source>
</evidence>
<evidence type="ECO:0000256" key="3">
    <source>
        <dbReference type="ARBA" id="ARBA00022490"/>
    </source>
</evidence>
<organism evidence="19 20">
    <name type="scientific">Candidatus Pandoraea novymonadis</name>
    <dbReference type="NCBI Taxonomy" id="1808959"/>
    <lineage>
        <taxon>Bacteria</taxon>
        <taxon>Pseudomonadati</taxon>
        <taxon>Pseudomonadota</taxon>
        <taxon>Betaproteobacteria</taxon>
        <taxon>Burkholderiales</taxon>
        <taxon>Burkholderiaceae</taxon>
        <taxon>Pandoraea</taxon>
    </lineage>
</organism>
<keyword evidence="3 13" id="KW-0963">Cytoplasm</keyword>
<dbReference type="Gene3D" id="6.10.140.240">
    <property type="match status" value="1"/>
</dbReference>
<dbReference type="CDD" id="cd18790">
    <property type="entry name" value="SF2_C_UvrB"/>
    <property type="match status" value="1"/>
</dbReference>
<dbReference type="SMART" id="SM00487">
    <property type="entry name" value="DEXDc"/>
    <property type="match status" value="1"/>
</dbReference>